<dbReference type="Pfam" id="PF18144">
    <property type="entry name" value="SMODS"/>
    <property type="match status" value="1"/>
</dbReference>
<dbReference type="AlphaFoldDB" id="A0AAP3ANU4"/>
<comment type="caution">
    <text evidence="1">The sequence shown here is derived from an EMBL/GenBank/DDBJ whole genome shotgun (WGS) entry which is preliminary data.</text>
</comment>
<organism evidence="1 2">
    <name type="scientific">Riemerella anatipestifer</name>
    <name type="common">Moraxella anatipestifer</name>
    <dbReference type="NCBI Taxonomy" id="34085"/>
    <lineage>
        <taxon>Bacteria</taxon>
        <taxon>Pseudomonadati</taxon>
        <taxon>Bacteroidota</taxon>
        <taxon>Flavobacteriia</taxon>
        <taxon>Flavobacteriales</taxon>
        <taxon>Weeksellaceae</taxon>
        <taxon>Riemerella</taxon>
    </lineage>
</organism>
<protein>
    <submittedName>
        <fullName evidence="1">Nucleotidyltransferase</fullName>
    </submittedName>
</protein>
<dbReference type="Proteomes" id="UP001207440">
    <property type="component" value="Unassembled WGS sequence"/>
</dbReference>
<dbReference type="Gene3D" id="3.30.460.10">
    <property type="entry name" value="Beta Polymerase, domain 2"/>
    <property type="match status" value="1"/>
</dbReference>
<dbReference type="RefSeq" id="WP_237190442.1">
    <property type="nucleotide sequence ID" value="NZ_CP029760.1"/>
</dbReference>
<accession>A0AAP3ANU4</accession>
<name>A0AAP3ANU4_RIEAN</name>
<dbReference type="SUPFAM" id="SSF81301">
    <property type="entry name" value="Nucleotidyltransferase"/>
    <property type="match status" value="1"/>
</dbReference>
<reference evidence="1" key="1">
    <citation type="submission" date="2022-10" db="EMBL/GenBank/DDBJ databases">
        <title>Sifting through the core-genome to identify putative cross-protective antigens against Riemerella anatipestifer.</title>
        <authorList>
            <person name="Zheng X."/>
            <person name="Zhang W."/>
        </authorList>
    </citation>
    <scope>NUCLEOTIDE SEQUENCE</scope>
    <source>
        <strain evidence="1">ZWRA178</strain>
    </source>
</reference>
<dbReference type="InterPro" id="IPR043519">
    <property type="entry name" value="NT_sf"/>
</dbReference>
<dbReference type="SUPFAM" id="SSF81631">
    <property type="entry name" value="PAP/OAS1 substrate-binding domain"/>
    <property type="match status" value="1"/>
</dbReference>
<sequence>MMNKEEYLQKVLKTHKMSHVNELLKKYMKKRQEIKECLEQEYGKSIYNPMNSGSYAKHTAINIKFDLDIVIPFKRNSFATLEEMFENIYNFLSETYSDVATVRKQKVSIGIIFDEDKDGDVINIDVVPGREFNDNQYIEDKKLNLYVNSEYGQIQKSKYIQTNIQAQIDHIKGKNNERSIIRLLKIWKNSNNEPYKSFFLELITIRAFNKKNITGNLWEKLRSVIEYIRDNVANDGFTLKDPGNSSNNVADTLKSWEKEALKNKMELMISNIENNTEAIKVYFPINENFEEEDKYGLKDFKIAPSIPSKSQQFG</sequence>
<dbReference type="EMBL" id="JAOZYT010000034">
    <property type="protein sequence ID" value="MCW0523969.1"/>
    <property type="molecule type" value="Genomic_DNA"/>
</dbReference>
<proteinExistence type="predicted"/>
<evidence type="ECO:0000313" key="2">
    <source>
        <dbReference type="Proteomes" id="UP001207440"/>
    </source>
</evidence>
<evidence type="ECO:0000313" key="1">
    <source>
        <dbReference type="EMBL" id="MCW0523969.1"/>
    </source>
</evidence>
<gene>
    <name evidence="1" type="ORF">OKE68_06550</name>
</gene>